<name>A0A139MYG7_STRCR</name>
<keyword evidence="1" id="KW-0812">Transmembrane</keyword>
<dbReference type="STRING" id="45634.SCRDD08_01704"/>
<organism evidence="2 3">
    <name type="scientific">Streptococcus cristatus</name>
    <dbReference type="NCBI Taxonomy" id="45634"/>
    <lineage>
        <taxon>Bacteria</taxon>
        <taxon>Bacillati</taxon>
        <taxon>Bacillota</taxon>
        <taxon>Bacilli</taxon>
        <taxon>Lactobacillales</taxon>
        <taxon>Streptococcaceae</taxon>
        <taxon>Streptococcus</taxon>
    </lineage>
</organism>
<proteinExistence type="predicted"/>
<feature type="transmembrane region" description="Helical" evidence="1">
    <location>
        <begin position="33"/>
        <end position="50"/>
    </location>
</feature>
<dbReference type="InterPro" id="IPR024515">
    <property type="entry name" value="DUF3397"/>
</dbReference>
<protein>
    <submittedName>
        <fullName evidence="2">Integral membrane protein</fullName>
    </submittedName>
</protein>
<dbReference type="PATRIC" id="fig|45634.12.peg.1780"/>
<comment type="caution">
    <text evidence="2">The sequence shown here is derived from an EMBL/GenBank/DDBJ whole genome shotgun (WGS) entry which is preliminary data.</text>
</comment>
<feature type="transmembrane region" description="Helical" evidence="1">
    <location>
        <begin position="91"/>
        <end position="114"/>
    </location>
</feature>
<gene>
    <name evidence="2" type="ORF">SCRDD08_01704</name>
</gene>
<feature type="transmembrane region" description="Helical" evidence="1">
    <location>
        <begin position="6"/>
        <end position="26"/>
    </location>
</feature>
<reference evidence="2 3" key="1">
    <citation type="submission" date="2016-01" db="EMBL/GenBank/DDBJ databases">
        <title>Highly variable Streptococcus oralis are common among viridans streptococci isolated from primates.</title>
        <authorList>
            <person name="Denapaite D."/>
            <person name="Rieger M."/>
            <person name="Koendgen S."/>
            <person name="Brueckner R."/>
            <person name="Ochigava I."/>
            <person name="Kappeler P."/>
            <person name="Maetz-Rensing K."/>
            <person name="Leendertz F."/>
            <person name="Hakenbeck R."/>
        </authorList>
    </citation>
    <scope>NUCLEOTIDE SEQUENCE [LARGE SCALE GENOMIC DNA]</scope>
    <source>
        <strain evidence="2 3">DD08</strain>
    </source>
</reference>
<evidence type="ECO:0000256" key="1">
    <source>
        <dbReference type="SAM" id="Phobius"/>
    </source>
</evidence>
<accession>A0A139MYG7</accession>
<keyword evidence="1" id="KW-0472">Membrane</keyword>
<dbReference type="AlphaFoldDB" id="A0A139MYG7"/>
<evidence type="ECO:0000313" key="3">
    <source>
        <dbReference type="Proteomes" id="UP000070377"/>
    </source>
</evidence>
<sequence length="115" mass="13513">MLLLKIASVLFIFLTLILSIIAVKVFRLRKFGLNFADLAFPFFAIELYIISDKAFYHSLLPHLLLVLSGLSIGITAYFLRKKRTFYYPKFFKFFWRAGFILTFFMYLAMAIALFL</sequence>
<dbReference type="Proteomes" id="UP000070377">
    <property type="component" value="Unassembled WGS sequence"/>
</dbReference>
<dbReference type="RefSeq" id="WP_061423219.1">
    <property type="nucleotide sequence ID" value="NZ_KQ969062.1"/>
</dbReference>
<dbReference type="EMBL" id="LQRD01000067">
    <property type="protein sequence ID" value="KXT68790.1"/>
    <property type="molecule type" value="Genomic_DNA"/>
</dbReference>
<feature type="transmembrane region" description="Helical" evidence="1">
    <location>
        <begin position="62"/>
        <end position="79"/>
    </location>
</feature>
<keyword evidence="1" id="KW-1133">Transmembrane helix</keyword>
<evidence type="ECO:0000313" key="2">
    <source>
        <dbReference type="EMBL" id="KXT68790.1"/>
    </source>
</evidence>
<dbReference type="Pfam" id="PF11877">
    <property type="entry name" value="DUF3397"/>
    <property type="match status" value="1"/>
</dbReference>